<comment type="caution">
    <text evidence="2">The sequence shown here is derived from an EMBL/GenBank/DDBJ whole genome shotgun (WGS) entry which is preliminary data.</text>
</comment>
<accession>A0AAV0GGN0</accession>
<organism evidence="2 3">
    <name type="scientific">Cuscuta epithymum</name>
    <dbReference type="NCBI Taxonomy" id="186058"/>
    <lineage>
        <taxon>Eukaryota</taxon>
        <taxon>Viridiplantae</taxon>
        <taxon>Streptophyta</taxon>
        <taxon>Embryophyta</taxon>
        <taxon>Tracheophyta</taxon>
        <taxon>Spermatophyta</taxon>
        <taxon>Magnoliopsida</taxon>
        <taxon>eudicotyledons</taxon>
        <taxon>Gunneridae</taxon>
        <taxon>Pentapetalae</taxon>
        <taxon>asterids</taxon>
        <taxon>lamiids</taxon>
        <taxon>Solanales</taxon>
        <taxon>Convolvulaceae</taxon>
        <taxon>Cuscuteae</taxon>
        <taxon>Cuscuta</taxon>
        <taxon>Cuscuta subgen. Cuscuta</taxon>
    </lineage>
</organism>
<reference evidence="2" key="1">
    <citation type="submission" date="2022-07" db="EMBL/GenBank/DDBJ databases">
        <authorList>
            <person name="Macas J."/>
            <person name="Novak P."/>
            <person name="Neumann P."/>
        </authorList>
    </citation>
    <scope>NUCLEOTIDE SEQUENCE</scope>
</reference>
<evidence type="ECO:0000256" key="1">
    <source>
        <dbReference type="SAM" id="MobiDB-lite"/>
    </source>
</evidence>
<dbReference type="EMBL" id="CAMAPF010001120">
    <property type="protein sequence ID" value="CAH9147020.1"/>
    <property type="molecule type" value="Genomic_DNA"/>
</dbReference>
<feature type="compositionally biased region" description="Polar residues" evidence="1">
    <location>
        <begin position="80"/>
        <end position="93"/>
    </location>
</feature>
<sequence length="263" mass="29506">MHTRSKRGEPLISLNPEIEKFARQNHKAFLEKNATMDPTSSGFAGTSEVQTTADNLDFFVNTSPQSSPPASPRNPAGFQNFHNPFFRQNQTTPQLNLPPLYQLFQNTSTAPETTFQNQTYGMQGVGQSIPVLQPRQHPPPVTQNPPLTRPQNQPFRNQNQFCQPKVQPQPQPNIIRPHPIRPQPVLQPRQQAPPFNNYISHDNPLYQGETIADFLTPEISEYDSIQVPGITANRYEINPTVINMVSNNQFGGGPTKDPVAHIT</sequence>
<proteinExistence type="predicted"/>
<evidence type="ECO:0000313" key="3">
    <source>
        <dbReference type="Proteomes" id="UP001152523"/>
    </source>
</evidence>
<feature type="region of interest" description="Disordered" evidence="1">
    <location>
        <begin position="59"/>
        <end position="93"/>
    </location>
</feature>
<dbReference type="Proteomes" id="UP001152523">
    <property type="component" value="Unassembled WGS sequence"/>
</dbReference>
<evidence type="ECO:0000313" key="2">
    <source>
        <dbReference type="EMBL" id="CAH9147020.1"/>
    </source>
</evidence>
<name>A0AAV0GGN0_9ASTE</name>
<protein>
    <submittedName>
        <fullName evidence="2">Uncharacterized protein</fullName>
    </submittedName>
</protein>
<dbReference type="AlphaFoldDB" id="A0AAV0GGN0"/>
<keyword evidence="3" id="KW-1185">Reference proteome</keyword>
<gene>
    <name evidence="2" type="ORF">CEPIT_LOCUS43418</name>
</gene>
<feature type="region of interest" description="Disordered" evidence="1">
    <location>
        <begin position="130"/>
        <end position="169"/>
    </location>
</feature>
<feature type="compositionally biased region" description="Low complexity" evidence="1">
    <location>
        <begin position="149"/>
        <end position="164"/>
    </location>
</feature>